<dbReference type="InterPro" id="IPR001646">
    <property type="entry name" value="5peptide_repeat"/>
</dbReference>
<reference evidence="2 3" key="1">
    <citation type="journal article" date="2020" name="Nature">
        <title>Bacterial chemolithoautotrophy via manganese oxidation.</title>
        <authorList>
            <person name="Yu H."/>
            <person name="Leadbetter J.R."/>
        </authorList>
    </citation>
    <scope>NUCLEOTIDE SEQUENCE [LARGE SCALE GENOMIC DNA]</scope>
    <source>
        <strain evidence="2 3">Mn-1</strain>
    </source>
</reference>
<name>A0A7X6IBW0_9BACT</name>
<organism evidence="2 3">
    <name type="scientific">Candidatus Manganitrophus noduliformans</name>
    <dbReference type="NCBI Taxonomy" id="2606439"/>
    <lineage>
        <taxon>Bacteria</taxon>
        <taxon>Pseudomonadati</taxon>
        <taxon>Nitrospirota</taxon>
        <taxon>Nitrospiria</taxon>
        <taxon>Candidatus Troglogloeales</taxon>
        <taxon>Candidatus Manganitrophaceae</taxon>
        <taxon>Candidatus Manganitrophus</taxon>
    </lineage>
</organism>
<dbReference type="Proteomes" id="UP000534783">
    <property type="component" value="Unassembled WGS sequence"/>
</dbReference>
<dbReference type="EMBL" id="VTOW01000002">
    <property type="protein sequence ID" value="NKE71814.1"/>
    <property type="molecule type" value="Genomic_DNA"/>
</dbReference>
<feature type="compositionally biased region" description="Basic residues" evidence="1">
    <location>
        <begin position="156"/>
        <end position="167"/>
    </location>
</feature>
<gene>
    <name evidence="2" type="ORF">MNODULE_13785</name>
</gene>
<keyword evidence="3" id="KW-1185">Reference proteome</keyword>
<dbReference type="SUPFAM" id="SSF141571">
    <property type="entry name" value="Pentapeptide repeat-like"/>
    <property type="match status" value="1"/>
</dbReference>
<protein>
    <recommendedName>
        <fullName evidence="4">Pentapeptide repeat-containing protein</fullName>
    </recommendedName>
</protein>
<evidence type="ECO:0008006" key="4">
    <source>
        <dbReference type="Google" id="ProtNLM"/>
    </source>
</evidence>
<dbReference type="Pfam" id="PF00805">
    <property type="entry name" value="Pentapeptide"/>
    <property type="match status" value="1"/>
</dbReference>
<feature type="region of interest" description="Disordered" evidence="1">
    <location>
        <begin position="156"/>
        <end position="178"/>
    </location>
</feature>
<feature type="compositionally biased region" description="Basic and acidic residues" evidence="1">
    <location>
        <begin position="168"/>
        <end position="178"/>
    </location>
</feature>
<comment type="caution">
    <text evidence="2">The sequence shown here is derived from an EMBL/GenBank/DDBJ whole genome shotgun (WGS) entry which is preliminary data.</text>
</comment>
<evidence type="ECO:0000313" key="2">
    <source>
        <dbReference type="EMBL" id="NKE71814.1"/>
    </source>
</evidence>
<proteinExistence type="predicted"/>
<dbReference type="AlphaFoldDB" id="A0A7X6IBW0"/>
<dbReference type="Gene3D" id="2.160.20.80">
    <property type="entry name" value="E3 ubiquitin-protein ligase SopA"/>
    <property type="match status" value="1"/>
</dbReference>
<evidence type="ECO:0000256" key="1">
    <source>
        <dbReference type="SAM" id="MobiDB-lite"/>
    </source>
</evidence>
<evidence type="ECO:0000313" key="3">
    <source>
        <dbReference type="Proteomes" id="UP000534783"/>
    </source>
</evidence>
<accession>A0A7X6IBW0</accession>
<sequence length="178" mass="20052">MKSVEGAVSQFLKSGVYFSILEGSLSQGSSRWKPGFRPWKETSRLSLKPINDNRDPLYRLLREGRIDEFNARKRKGEKMDLTDSDLGGLDLREVDLKGLDLSGSYFLQTDLRGADLSQTNLEGASLNGAKVSGTYFPKELAAEEIALSLTHGTRLRYQSHRAQPPKRRLADILKRKPR</sequence>